<evidence type="ECO:0000256" key="19">
    <source>
        <dbReference type="RuleBase" id="RU003750"/>
    </source>
</evidence>
<comment type="pathway">
    <text evidence="4">Lipid metabolism.</text>
</comment>
<reference evidence="21" key="1">
    <citation type="journal article" date="2021" name="PeerJ">
        <title>Extensive microbial diversity within the chicken gut microbiome revealed by metagenomics and culture.</title>
        <authorList>
            <person name="Gilroy R."/>
            <person name="Ravi A."/>
            <person name="Getino M."/>
            <person name="Pursley I."/>
            <person name="Horton D.L."/>
            <person name="Alikhan N.F."/>
            <person name="Baker D."/>
            <person name="Gharbi K."/>
            <person name="Hall N."/>
            <person name="Watson M."/>
            <person name="Adriaenssens E.M."/>
            <person name="Foster-Nyarko E."/>
            <person name="Jarju S."/>
            <person name="Secka A."/>
            <person name="Antonio M."/>
            <person name="Oren A."/>
            <person name="Chaudhuri R.R."/>
            <person name="La Ragione R."/>
            <person name="Hildebrand F."/>
            <person name="Pallen M.J."/>
        </authorList>
    </citation>
    <scope>NUCLEOTIDE SEQUENCE</scope>
    <source>
        <strain evidence="21">ChiGjej4B4-12881</strain>
    </source>
</reference>
<evidence type="ECO:0000256" key="4">
    <source>
        <dbReference type="ARBA" id="ARBA00005189"/>
    </source>
</evidence>
<name>A0A9D2AWV1_9FIRM</name>
<dbReference type="FunFam" id="1.20.120.1760:FF:000004">
    <property type="entry name" value="CDP-diacylglycerol--glycerol-3-phosphate 3-phosphatidyltransferase"/>
    <property type="match status" value="1"/>
</dbReference>
<dbReference type="InterPro" id="IPR043130">
    <property type="entry name" value="CDP-OH_PTrfase_TM_dom"/>
</dbReference>
<dbReference type="Gene3D" id="1.20.120.1760">
    <property type="match status" value="1"/>
</dbReference>
<dbReference type="AlphaFoldDB" id="A0A9D2AWV1"/>
<proteinExistence type="inferred from homology"/>
<protein>
    <recommendedName>
        <fullName evidence="7 18">CDP-diacylglycerol--glycerol-3-phosphate 3-phosphatidyltransferase</fullName>
        <ecNumber evidence="6 18">2.7.8.5</ecNumber>
    </recommendedName>
</protein>
<feature type="transmembrane region" description="Helical" evidence="20">
    <location>
        <begin position="70"/>
        <end position="86"/>
    </location>
</feature>
<evidence type="ECO:0000313" key="21">
    <source>
        <dbReference type="EMBL" id="HIX52076.1"/>
    </source>
</evidence>
<evidence type="ECO:0000256" key="8">
    <source>
        <dbReference type="ARBA" id="ARBA00022475"/>
    </source>
</evidence>
<reference evidence="21" key="2">
    <citation type="submission" date="2021-04" db="EMBL/GenBank/DDBJ databases">
        <authorList>
            <person name="Gilroy R."/>
        </authorList>
    </citation>
    <scope>NUCLEOTIDE SEQUENCE</scope>
    <source>
        <strain evidence="21">ChiGjej4B4-12881</strain>
    </source>
</reference>
<dbReference type="PROSITE" id="PS00379">
    <property type="entry name" value="CDP_ALCOHOL_P_TRANSF"/>
    <property type="match status" value="1"/>
</dbReference>
<comment type="pathway">
    <text evidence="3">Phospholipid metabolism; phosphatidylglycerol biosynthesis; phosphatidylglycerol from CDP-diacylglycerol: step 1/2.</text>
</comment>
<comment type="function">
    <text evidence="1">This protein catalyzes the committed step to the synthesis of the acidic phospholipids.</text>
</comment>
<evidence type="ECO:0000256" key="11">
    <source>
        <dbReference type="ARBA" id="ARBA00022692"/>
    </source>
</evidence>
<evidence type="ECO:0000256" key="5">
    <source>
        <dbReference type="ARBA" id="ARBA00010441"/>
    </source>
</evidence>
<evidence type="ECO:0000256" key="6">
    <source>
        <dbReference type="ARBA" id="ARBA00013170"/>
    </source>
</evidence>
<feature type="transmembrane region" description="Helical" evidence="20">
    <location>
        <begin position="31"/>
        <end position="49"/>
    </location>
</feature>
<keyword evidence="14 20" id="KW-0472">Membrane</keyword>
<keyword evidence="16" id="KW-1208">Phospholipid metabolism</keyword>
<dbReference type="InterPro" id="IPR000462">
    <property type="entry name" value="CDP-OH_P_trans"/>
</dbReference>
<evidence type="ECO:0000256" key="15">
    <source>
        <dbReference type="ARBA" id="ARBA00023209"/>
    </source>
</evidence>
<dbReference type="InterPro" id="IPR050324">
    <property type="entry name" value="CDP-alcohol_PTase-I"/>
</dbReference>
<comment type="subcellular location">
    <subcellularLocation>
        <location evidence="2">Cell membrane</location>
        <topology evidence="2">Multi-pass membrane protein</topology>
    </subcellularLocation>
</comment>
<evidence type="ECO:0000256" key="16">
    <source>
        <dbReference type="ARBA" id="ARBA00023264"/>
    </source>
</evidence>
<keyword evidence="12 20" id="KW-1133">Transmembrane helix</keyword>
<feature type="transmembrane region" description="Helical" evidence="20">
    <location>
        <begin position="122"/>
        <end position="141"/>
    </location>
</feature>
<keyword evidence="11 20" id="KW-0812">Transmembrane</keyword>
<keyword evidence="9" id="KW-0444">Lipid biosynthesis</keyword>
<dbReference type="GO" id="GO:0005886">
    <property type="term" value="C:plasma membrane"/>
    <property type="evidence" value="ECO:0007669"/>
    <property type="project" value="UniProtKB-SubCell"/>
</dbReference>
<evidence type="ECO:0000256" key="17">
    <source>
        <dbReference type="ARBA" id="ARBA00048586"/>
    </source>
</evidence>
<dbReference type="PIRSF" id="PIRSF000847">
    <property type="entry name" value="Phos_ph_gly_syn"/>
    <property type="match status" value="1"/>
</dbReference>
<dbReference type="InterPro" id="IPR004570">
    <property type="entry name" value="Phosphatidylglycerol_P_synth"/>
</dbReference>
<evidence type="ECO:0000256" key="2">
    <source>
        <dbReference type="ARBA" id="ARBA00004651"/>
    </source>
</evidence>
<dbReference type="PANTHER" id="PTHR14269">
    <property type="entry name" value="CDP-DIACYLGLYCEROL--GLYCEROL-3-PHOSPHATE 3-PHOSPHATIDYLTRANSFERASE-RELATED"/>
    <property type="match status" value="1"/>
</dbReference>
<evidence type="ECO:0000256" key="7">
    <source>
        <dbReference type="ARBA" id="ARBA00014944"/>
    </source>
</evidence>
<accession>A0A9D2AWV1</accession>
<dbReference type="PANTHER" id="PTHR14269:SF62">
    <property type="entry name" value="CDP-DIACYLGLYCEROL--GLYCEROL-3-PHOSPHATE 3-PHOSPHATIDYLTRANSFERASE 1, CHLOROPLASTIC"/>
    <property type="match status" value="1"/>
</dbReference>
<comment type="caution">
    <text evidence="21">The sequence shown here is derived from an EMBL/GenBank/DDBJ whole genome shotgun (WGS) entry which is preliminary data.</text>
</comment>
<evidence type="ECO:0000256" key="9">
    <source>
        <dbReference type="ARBA" id="ARBA00022516"/>
    </source>
</evidence>
<gene>
    <name evidence="21" type="primary">pgsA</name>
    <name evidence="21" type="ORF">IAA28_04655</name>
</gene>
<keyword evidence="15" id="KW-0594">Phospholipid biosynthesis</keyword>
<feature type="transmembrane region" description="Helical" evidence="20">
    <location>
        <begin position="147"/>
        <end position="169"/>
    </location>
</feature>
<dbReference type="Proteomes" id="UP000886780">
    <property type="component" value="Unassembled WGS sequence"/>
</dbReference>
<evidence type="ECO:0000256" key="3">
    <source>
        <dbReference type="ARBA" id="ARBA00005042"/>
    </source>
</evidence>
<dbReference type="NCBIfam" id="TIGR00560">
    <property type="entry name" value="pgsA"/>
    <property type="match status" value="1"/>
</dbReference>
<keyword evidence="8" id="KW-1003">Cell membrane</keyword>
<dbReference type="GO" id="GO:0008444">
    <property type="term" value="F:CDP-diacylglycerol-glycerol-3-phosphate 3-phosphatidyltransferase activity"/>
    <property type="evidence" value="ECO:0007669"/>
    <property type="project" value="UniProtKB-UniRule"/>
</dbReference>
<keyword evidence="10 19" id="KW-0808">Transferase</keyword>
<evidence type="ECO:0000256" key="10">
    <source>
        <dbReference type="ARBA" id="ARBA00022679"/>
    </source>
</evidence>
<comment type="similarity">
    <text evidence="5 19">Belongs to the CDP-alcohol phosphatidyltransferase class-I family.</text>
</comment>
<evidence type="ECO:0000313" key="22">
    <source>
        <dbReference type="Proteomes" id="UP000886780"/>
    </source>
</evidence>
<dbReference type="GO" id="GO:0046474">
    <property type="term" value="P:glycerophospholipid biosynthetic process"/>
    <property type="evidence" value="ECO:0007669"/>
    <property type="project" value="TreeGrafter"/>
</dbReference>
<evidence type="ECO:0000256" key="12">
    <source>
        <dbReference type="ARBA" id="ARBA00022989"/>
    </source>
</evidence>
<dbReference type="Pfam" id="PF01066">
    <property type="entry name" value="CDP-OH_P_transf"/>
    <property type="match status" value="1"/>
</dbReference>
<evidence type="ECO:0000256" key="1">
    <source>
        <dbReference type="ARBA" id="ARBA00003973"/>
    </source>
</evidence>
<keyword evidence="13" id="KW-0443">Lipid metabolism</keyword>
<comment type="catalytic activity">
    <reaction evidence="17">
        <text>a CDP-1,2-diacyl-sn-glycerol + sn-glycerol 3-phosphate = a 1,2-diacyl-sn-glycero-3-phospho-(1'-sn-glycero-3'-phosphate) + CMP + H(+)</text>
        <dbReference type="Rhea" id="RHEA:12593"/>
        <dbReference type="ChEBI" id="CHEBI:15378"/>
        <dbReference type="ChEBI" id="CHEBI:57597"/>
        <dbReference type="ChEBI" id="CHEBI:58332"/>
        <dbReference type="ChEBI" id="CHEBI:60110"/>
        <dbReference type="ChEBI" id="CHEBI:60377"/>
        <dbReference type="EC" id="2.7.8.5"/>
    </reaction>
</comment>
<sequence>MNLPNKLTLLRVLMIPFFVVCLLWEGGQNQTLRYVSAAIFIAASLTDMLDGKIARKYGLVTNFGKFMDPLADKLLVCSALICLIELGQLPAWMVIVIISREFIISGFRLIASDNGVVIAASYWGKFKTTFQMIAVILLIFNLEALRFLADICVWVALALTVISLADYIWKNRGILTEGGM</sequence>
<evidence type="ECO:0000256" key="14">
    <source>
        <dbReference type="ARBA" id="ARBA00023136"/>
    </source>
</evidence>
<evidence type="ECO:0000256" key="20">
    <source>
        <dbReference type="SAM" id="Phobius"/>
    </source>
</evidence>
<evidence type="ECO:0000256" key="18">
    <source>
        <dbReference type="NCBIfam" id="TIGR00560"/>
    </source>
</evidence>
<feature type="transmembrane region" description="Helical" evidence="20">
    <location>
        <begin position="7"/>
        <end position="25"/>
    </location>
</feature>
<dbReference type="InterPro" id="IPR048254">
    <property type="entry name" value="CDP_ALCOHOL_P_TRANSF_CS"/>
</dbReference>
<dbReference type="EMBL" id="DXEU01000080">
    <property type="protein sequence ID" value="HIX52076.1"/>
    <property type="molecule type" value="Genomic_DNA"/>
</dbReference>
<organism evidence="21 22">
    <name type="scientific">Candidatus Lachnoclostridium stercoripullorum</name>
    <dbReference type="NCBI Taxonomy" id="2838635"/>
    <lineage>
        <taxon>Bacteria</taxon>
        <taxon>Bacillati</taxon>
        <taxon>Bacillota</taxon>
        <taxon>Clostridia</taxon>
        <taxon>Lachnospirales</taxon>
        <taxon>Lachnospiraceae</taxon>
    </lineage>
</organism>
<dbReference type="EC" id="2.7.8.5" evidence="6 18"/>
<evidence type="ECO:0000256" key="13">
    <source>
        <dbReference type="ARBA" id="ARBA00023098"/>
    </source>
</evidence>